<dbReference type="GO" id="GO:0032259">
    <property type="term" value="P:methylation"/>
    <property type="evidence" value="ECO:0007669"/>
    <property type="project" value="UniProtKB-KW"/>
</dbReference>
<comment type="subcellular location">
    <subcellularLocation>
        <location evidence="1">Endomembrane system</location>
        <topology evidence="1">Multi-pass membrane protein</topology>
    </subcellularLocation>
</comment>
<evidence type="ECO:0000256" key="1">
    <source>
        <dbReference type="ARBA" id="ARBA00004127"/>
    </source>
</evidence>
<dbReference type="Pfam" id="PF04191">
    <property type="entry name" value="PEMT"/>
    <property type="match status" value="1"/>
</dbReference>
<evidence type="ECO:0000256" key="5">
    <source>
        <dbReference type="SAM" id="Phobius"/>
    </source>
</evidence>
<dbReference type="EMBL" id="FRAC01000016">
    <property type="protein sequence ID" value="SHK72410.1"/>
    <property type="molecule type" value="Genomic_DNA"/>
</dbReference>
<keyword evidence="6" id="KW-0489">Methyltransferase</keyword>
<feature type="transmembrane region" description="Helical" evidence="5">
    <location>
        <begin position="43"/>
        <end position="67"/>
    </location>
</feature>
<reference evidence="6 7" key="1">
    <citation type="submission" date="2016-11" db="EMBL/GenBank/DDBJ databases">
        <authorList>
            <person name="Jaros S."/>
            <person name="Januszkiewicz K."/>
            <person name="Wedrychowicz H."/>
        </authorList>
    </citation>
    <scope>NUCLEOTIDE SEQUENCE [LARGE SCALE GENOMIC DNA]</scope>
    <source>
        <strain evidence="6 7">DSM 15929</strain>
    </source>
</reference>
<dbReference type="STRING" id="1121322.SAMN02745136_03174"/>
<dbReference type="PANTHER" id="PTHR12714">
    <property type="entry name" value="PROTEIN-S ISOPRENYLCYSTEINE O-METHYLTRANSFERASE"/>
    <property type="match status" value="1"/>
</dbReference>
<evidence type="ECO:0000256" key="2">
    <source>
        <dbReference type="ARBA" id="ARBA00022692"/>
    </source>
</evidence>
<feature type="transmembrane region" description="Helical" evidence="5">
    <location>
        <begin position="6"/>
        <end position="22"/>
    </location>
</feature>
<evidence type="ECO:0000313" key="6">
    <source>
        <dbReference type="EMBL" id="SHK72410.1"/>
    </source>
</evidence>
<protein>
    <submittedName>
        <fullName evidence="6">Protein-S-isoprenylcysteine O-methyltransferase Ste14</fullName>
    </submittedName>
</protein>
<dbReference type="GO" id="GO:0008168">
    <property type="term" value="F:methyltransferase activity"/>
    <property type="evidence" value="ECO:0007669"/>
    <property type="project" value="UniProtKB-KW"/>
</dbReference>
<dbReference type="GO" id="GO:0012505">
    <property type="term" value="C:endomembrane system"/>
    <property type="evidence" value="ECO:0007669"/>
    <property type="project" value="UniProtKB-SubCell"/>
</dbReference>
<keyword evidence="2 5" id="KW-0812">Transmembrane</keyword>
<keyword evidence="7" id="KW-1185">Reference proteome</keyword>
<dbReference type="Gene3D" id="1.20.120.1630">
    <property type="match status" value="1"/>
</dbReference>
<sequence>MIQLIGIIEVILFYTAYFYKLLNQKRKGIKTNQLGKGNKSKKAVIVESLLKISTVLIAAIMFISAILNVSMFTGQPIRLTGLVLSGLGTCLFIIAMATMRDSWRAGIPDKDKTEMVTSGIYKVSRNPAFLGFDLTYIGACLTFGNMVMLIAAVFTILMMHLQILEEEKYLESTFVGSYAAYKKRVGRYFIFL</sequence>
<keyword evidence="3 5" id="KW-1133">Transmembrane helix</keyword>
<dbReference type="Proteomes" id="UP000184386">
    <property type="component" value="Unassembled WGS sequence"/>
</dbReference>
<feature type="transmembrane region" description="Helical" evidence="5">
    <location>
        <begin position="134"/>
        <end position="161"/>
    </location>
</feature>
<dbReference type="PANTHER" id="PTHR12714:SF9">
    <property type="entry name" value="PROTEIN-S-ISOPRENYLCYSTEINE O-METHYLTRANSFERASE"/>
    <property type="match status" value="1"/>
</dbReference>
<evidence type="ECO:0000256" key="3">
    <source>
        <dbReference type="ARBA" id="ARBA00022989"/>
    </source>
</evidence>
<dbReference type="RefSeq" id="WP_073277667.1">
    <property type="nucleotide sequence ID" value="NZ_FRAC01000016.1"/>
</dbReference>
<evidence type="ECO:0000256" key="4">
    <source>
        <dbReference type="ARBA" id="ARBA00023136"/>
    </source>
</evidence>
<evidence type="ECO:0000313" key="7">
    <source>
        <dbReference type="Proteomes" id="UP000184386"/>
    </source>
</evidence>
<organism evidence="6 7">
    <name type="scientific">Anaerocolumna jejuensis DSM 15929</name>
    <dbReference type="NCBI Taxonomy" id="1121322"/>
    <lineage>
        <taxon>Bacteria</taxon>
        <taxon>Bacillati</taxon>
        <taxon>Bacillota</taxon>
        <taxon>Clostridia</taxon>
        <taxon>Lachnospirales</taxon>
        <taxon>Lachnospiraceae</taxon>
        <taxon>Anaerocolumna</taxon>
    </lineage>
</organism>
<gene>
    <name evidence="6" type="ORF">SAMN02745136_03174</name>
</gene>
<feature type="transmembrane region" description="Helical" evidence="5">
    <location>
        <begin position="79"/>
        <end position="97"/>
    </location>
</feature>
<dbReference type="AlphaFoldDB" id="A0A1M6UT68"/>
<accession>A0A1M6UT68</accession>
<name>A0A1M6UT68_9FIRM</name>
<dbReference type="InterPro" id="IPR007318">
    <property type="entry name" value="Phopholipid_MeTrfase"/>
</dbReference>
<proteinExistence type="predicted"/>
<keyword evidence="6" id="KW-0808">Transferase</keyword>
<keyword evidence="4 5" id="KW-0472">Membrane</keyword>